<reference evidence="12" key="1">
    <citation type="journal article" date="2022" name="bioRxiv">
        <title>Sequencing and chromosome-scale assembly of the giantPleurodeles waltlgenome.</title>
        <authorList>
            <person name="Brown T."/>
            <person name="Elewa A."/>
            <person name="Iarovenko S."/>
            <person name="Subramanian E."/>
            <person name="Araus A.J."/>
            <person name="Petzold A."/>
            <person name="Susuki M."/>
            <person name="Suzuki K.-i.T."/>
            <person name="Hayashi T."/>
            <person name="Toyoda A."/>
            <person name="Oliveira C."/>
            <person name="Osipova E."/>
            <person name="Leigh N.D."/>
            <person name="Simon A."/>
            <person name="Yun M.H."/>
        </authorList>
    </citation>
    <scope>NUCLEOTIDE SEQUENCE</scope>
    <source>
        <strain evidence="12">20211129_DDA</strain>
        <tissue evidence="12">Liver</tissue>
    </source>
</reference>
<dbReference type="AlphaFoldDB" id="A0AAV7KNK4"/>
<evidence type="ECO:0000256" key="7">
    <source>
        <dbReference type="ARBA" id="ARBA00022989"/>
    </source>
</evidence>
<comment type="similarity">
    <text evidence="3 11">Belongs to the phospholipid scramblase family.</text>
</comment>
<dbReference type="InterPro" id="IPR005552">
    <property type="entry name" value="Scramblase"/>
</dbReference>
<keyword evidence="13" id="KW-1185">Reference proteome</keyword>
<comment type="function">
    <text evidence="11">May mediate accelerated ATP-independent bidirectional transbilayer migration of phospholipids upon binding calcium ions that results in a loss of phospholipid asymmetry in the plasma membrane.</text>
</comment>
<evidence type="ECO:0000256" key="2">
    <source>
        <dbReference type="ARBA" id="ARBA00004606"/>
    </source>
</evidence>
<dbReference type="Pfam" id="PF03803">
    <property type="entry name" value="Scramblase"/>
    <property type="match status" value="1"/>
</dbReference>
<evidence type="ECO:0000256" key="6">
    <source>
        <dbReference type="ARBA" id="ARBA00022837"/>
    </source>
</evidence>
<evidence type="ECO:0000256" key="3">
    <source>
        <dbReference type="ARBA" id="ARBA00005350"/>
    </source>
</evidence>
<dbReference type="GO" id="GO:0005886">
    <property type="term" value="C:plasma membrane"/>
    <property type="evidence" value="ECO:0007669"/>
    <property type="project" value="TreeGrafter"/>
</dbReference>
<comment type="subcellular location">
    <subcellularLocation>
        <location evidence="2">Membrane</location>
        <topology evidence="2">Single-pass type II membrane protein</topology>
    </subcellularLocation>
</comment>
<proteinExistence type="inferred from homology"/>
<keyword evidence="8" id="KW-0472">Membrane</keyword>
<accession>A0AAV7KNK4</accession>
<dbReference type="PANTHER" id="PTHR23248:SF38">
    <property type="entry name" value="PHOSPHOLIPID SCRAMBLASE 1"/>
    <property type="match status" value="1"/>
</dbReference>
<evidence type="ECO:0000256" key="9">
    <source>
        <dbReference type="ARBA" id="ARBA00023139"/>
    </source>
</evidence>
<keyword evidence="4" id="KW-0597">Phosphoprotein</keyword>
<name>A0AAV7KNK4_PLEWA</name>
<keyword evidence="5" id="KW-0812">Transmembrane</keyword>
<keyword evidence="7" id="KW-1133">Transmembrane helix</keyword>
<dbReference type="Proteomes" id="UP001066276">
    <property type="component" value="Chromosome 12"/>
</dbReference>
<dbReference type="EMBL" id="JANPWB010000016">
    <property type="protein sequence ID" value="KAJ1080077.1"/>
    <property type="molecule type" value="Genomic_DNA"/>
</dbReference>
<evidence type="ECO:0000256" key="8">
    <source>
        <dbReference type="ARBA" id="ARBA00023136"/>
    </source>
</evidence>
<organism evidence="12 13">
    <name type="scientific">Pleurodeles waltl</name>
    <name type="common">Iberian ribbed newt</name>
    <dbReference type="NCBI Taxonomy" id="8319"/>
    <lineage>
        <taxon>Eukaryota</taxon>
        <taxon>Metazoa</taxon>
        <taxon>Chordata</taxon>
        <taxon>Craniata</taxon>
        <taxon>Vertebrata</taxon>
        <taxon>Euteleostomi</taxon>
        <taxon>Amphibia</taxon>
        <taxon>Batrachia</taxon>
        <taxon>Caudata</taxon>
        <taxon>Salamandroidea</taxon>
        <taxon>Salamandridae</taxon>
        <taxon>Pleurodelinae</taxon>
        <taxon>Pleurodeles</taxon>
    </lineage>
</organism>
<evidence type="ECO:0000256" key="11">
    <source>
        <dbReference type="RuleBase" id="RU363116"/>
    </source>
</evidence>
<evidence type="ECO:0000313" key="12">
    <source>
        <dbReference type="EMBL" id="KAJ1080077.1"/>
    </source>
</evidence>
<dbReference type="GO" id="GO:0017128">
    <property type="term" value="F:phospholipid scramblase activity"/>
    <property type="evidence" value="ECO:0007669"/>
    <property type="project" value="InterPro"/>
</dbReference>
<gene>
    <name evidence="12" type="ORF">NDU88_000298</name>
</gene>
<evidence type="ECO:0000313" key="13">
    <source>
        <dbReference type="Proteomes" id="UP001066276"/>
    </source>
</evidence>
<evidence type="ECO:0000256" key="10">
    <source>
        <dbReference type="ARBA" id="ARBA00023288"/>
    </source>
</evidence>
<comment type="cofactor">
    <cofactor evidence="1 11">
        <name>Ca(2+)</name>
        <dbReference type="ChEBI" id="CHEBI:29108"/>
    </cofactor>
</comment>
<sequence>MSAPAYTSKGMELNPPSYDAIQPTGPGIMNIPLQPQGFPVTQQTAIMPYVAEIHGVPPGLEYLTQIDHVVIHEKFSSAQRWGRNYEIVNSLNQRMFFAKQEVKCCCPLYDLHVLDNNNREVMQFLQQCQCTCCSSELEVHCPPGNIIGYSVWNYSNFVTSLYIQNDAKQTALVILGPGLQTIIFGDVVFEVKSNDETQTVGLIRRDSGHFSVQFPLDLDVMLKAVLIGSCFFLDHMIYARRQQMLQAQASSSSD</sequence>
<comment type="caution">
    <text evidence="12">The sequence shown here is derived from an EMBL/GenBank/DDBJ whole genome shotgun (WGS) entry which is preliminary data.</text>
</comment>
<keyword evidence="10 11" id="KW-0449">Lipoprotein</keyword>
<evidence type="ECO:0000256" key="1">
    <source>
        <dbReference type="ARBA" id="ARBA00001913"/>
    </source>
</evidence>
<keyword evidence="6 11" id="KW-0106">Calcium</keyword>
<dbReference type="PANTHER" id="PTHR23248">
    <property type="entry name" value="PHOSPHOLIPID SCRAMBLASE-RELATED"/>
    <property type="match status" value="1"/>
</dbReference>
<evidence type="ECO:0000256" key="4">
    <source>
        <dbReference type="ARBA" id="ARBA00022553"/>
    </source>
</evidence>
<protein>
    <recommendedName>
        <fullName evidence="11">Phospholipid scramblase</fullName>
    </recommendedName>
</protein>
<keyword evidence="9 11" id="KW-0564">Palmitate</keyword>
<evidence type="ECO:0000256" key="5">
    <source>
        <dbReference type="ARBA" id="ARBA00022692"/>
    </source>
</evidence>